<dbReference type="EMBL" id="JACGWJ010000008">
    <property type="protein sequence ID" value="KAL0404234.1"/>
    <property type="molecule type" value="Genomic_DNA"/>
</dbReference>
<accession>A0AAW2THV3</accession>
<gene>
    <name evidence="1" type="ORF">Sradi_2064200</name>
</gene>
<comment type="caution">
    <text evidence="1">The sequence shown here is derived from an EMBL/GenBank/DDBJ whole genome shotgun (WGS) entry which is preliminary data.</text>
</comment>
<dbReference type="AlphaFoldDB" id="A0AAW2THV3"/>
<sequence length="100" mass="10950">MAACCTGRTTPILNTTSFVETLGTSQLGSETPDARSPIYAILRYLPLTLHSQKLYASRAIVEHVMRHATHQTEEGSMCHPSDAELGGILTERIPLCRRPA</sequence>
<reference evidence="1" key="1">
    <citation type="submission" date="2020-06" db="EMBL/GenBank/DDBJ databases">
        <authorList>
            <person name="Li T."/>
            <person name="Hu X."/>
            <person name="Zhang T."/>
            <person name="Song X."/>
            <person name="Zhang H."/>
            <person name="Dai N."/>
            <person name="Sheng W."/>
            <person name="Hou X."/>
            <person name="Wei L."/>
        </authorList>
    </citation>
    <scope>NUCLEOTIDE SEQUENCE</scope>
    <source>
        <strain evidence="1">G02</strain>
        <tissue evidence="1">Leaf</tissue>
    </source>
</reference>
<protein>
    <recommendedName>
        <fullName evidence="2">GST N-terminal domain-containing protein</fullName>
    </recommendedName>
</protein>
<name>A0AAW2THV3_SESRA</name>
<reference evidence="1" key="2">
    <citation type="journal article" date="2024" name="Plant">
        <title>Genomic evolution and insights into agronomic trait innovations of Sesamum species.</title>
        <authorList>
            <person name="Miao H."/>
            <person name="Wang L."/>
            <person name="Qu L."/>
            <person name="Liu H."/>
            <person name="Sun Y."/>
            <person name="Le M."/>
            <person name="Wang Q."/>
            <person name="Wei S."/>
            <person name="Zheng Y."/>
            <person name="Lin W."/>
            <person name="Duan Y."/>
            <person name="Cao H."/>
            <person name="Xiong S."/>
            <person name="Wang X."/>
            <person name="Wei L."/>
            <person name="Li C."/>
            <person name="Ma Q."/>
            <person name="Ju M."/>
            <person name="Zhao R."/>
            <person name="Li G."/>
            <person name="Mu C."/>
            <person name="Tian Q."/>
            <person name="Mei H."/>
            <person name="Zhang T."/>
            <person name="Gao T."/>
            <person name="Zhang H."/>
        </authorList>
    </citation>
    <scope>NUCLEOTIDE SEQUENCE</scope>
    <source>
        <strain evidence="1">G02</strain>
    </source>
</reference>
<organism evidence="1">
    <name type="scientific">Sesamum radiatum</name>
    <name type="common">Black benniseed</name>
    <dbReference type="NCBI Taxonomy" id="300843"/>
    <lineage>
        <taxon>Eukaryota</taxon>
        <taxon>Viridiplantae</taxon>
        <taxon>Streptophyta</taxon>
        <taxon>Embryophyta</taxon>
        <taxon>Tracheophyta</taxon>
        <taxon>Spermatophyta</taxon>
        <taxon>Magnoliopsida</taxon>
        <taxon>eudicotyledons</taxon>
        <taxon>Gunneridae</taxon>
        <taxon>Pentapetalae</taxon>
        <taxon>asterids</taxon>
        <taxon>lamiids</taxon>
        <taxon>Lamiales</taxon>
        <taxon>Pedaliaceae</taxon>
        <taxon>Sesamum</taxon>
    </lineage>
</organism>
<evidence type="ECO:0000313" key="1">
    <source>
        <dbReference type="EMBL" id="KAL0404234.1"/>
    </source>
</evidence>
<evidence type="ECO:0008006" key="2">
    <source>
        <dbReference type="Google" id="ProtNLM"/>
    </source>
</evidence>
<proteinExistence type="predicted"/>